<gene>
    <name evidence="3" type="ORF">MSPICULIGERA_LOCUS10956</name>
</gene>
<dbReference type="Proteomes" id="UP001177023">
    <property type="component" value="Unassembled WGS sequence"/>
</dbReference>
<dbReference type="GO" id="GO:0005737">
    <property type="term" value="C:cytoplasm"/>
    <property type="evidence" value="ECO:0007669"/>
    <property type="project" value="TreeGrafter"/>
</dbReference>
<dbReference type="Gene3D" id="2.130.10.30">
    <property type="entry name" value="Regulator of chromosome condensation 1/beta-lactamase-inhibitor protein II"/>
    <property type="match status" value="2"/>
</dbReference>
<evidence type="ECO:0000256" key="1">
    <source>
        <dbReference type="PROSITE-ProRule" id="PRU00235"/>
    </source>
</evidence>
<dbReference type="PANTHER" id="PTHR45982:SF1">
    <property type="entry name" value="REGULATOR OF CHROMOSOME CONDENSATION"/>
    <property type="match status" value="1"/>
</dbReference>
<proteinExistence type="predicted"/>
<feature type="non-terminal residue" evidence="3">
    <location>
        <position position="841"/>
    </location>
</feature>
<feature type="compositionally biased region" description="Polar residues" evidence="2">
    <location>
        <begin position="207"/>
        <end position="223"/>
    </location>
</feature>
<dbReference type="PRINTS" id="PR00633">
    <property type="entry name" value="RCCNDNSATION"/>
</dbReference>
<comment type="caution">
    <text evidence="3">The sequence shown here is derived from an EMBL/GenBank/DDBJ whole genome shotgun (WGS) entry which is preliminary data.</text>
</comment>
<dbReference type="InterPro" id="IPR009091">
    <property type="entry name" value="RCC1/BLIP-II"/>
</dbReference>
<dbReference type="EMBL" id="CATQJA010002600">
    <property type="protein sequence ID" value="CAJ0572572.1"/>
    <property type="molecule type" value="Genomic_DNA"/>
</dbReference>
<feature type="repeat" description="RCC1" evidence="1">
    <location>
        <begin position="565"/>
        <end position="616"/>
    </location>
</feature>
<dbReference type="Pfam" id="PF00415">
    <property type="entry name" value="RCC1"/>
    <property type="match status" value="5"/>
</dbReference>
<evidence type="ECO:0000313" key="3">
    <source>
        <dbReference type="EMBL" id="CAJ0572572.1"/>
    </source>
</evidence>
<reference evidence="3" key="1">
    <citation type="submission" date="2023-06" db="EMBL/GenBank/DDBJ databases">
        <authorList>
            <person name="Delattre M."/>
        </authorList>
    </citation>
    <scope>NUCLEOTIDE SEQUENCE</scope>
    <source>
        <strain evidence="3">AF72</strain>
    </source>
</reference>
<dbReference type="GO" id="GO:0005085">
    <property type="term" value="F:guanyl-nucleotide exchange factor activity"/>
    <property type="evidence" value="ECO:0007669"/>
    <property type="project" value="TreeGrafter"/>
</dbReference>
<dbReference type="SUPFAM" id="SSF50985">
    <property type="entry name" value="RCC1/BLIP-II"/>
    <property type="match status" value="2"/>
</dbReference>
<dbReference type="PANTHER" id="PTHR45982">
    <property type="entry name" value="REGULATOR OF CHROMOSOME CONDENSATION"/>
    <property type="match status" value="1"/>
</dbReference>
<feature type="compositionally biased region" description="Basic and acidic residues" evidence="2">
    <location>
        <begin position="226"/>
        <end position="238"/>
    </location>
</feature>
<sequence length="841" mass="93031">MENHPLHSASNAQPGPSEPRRPGFETFLRRYEKTVQKDAGYADMELGSWLLTNTDIDSPIQPLLKNSLWHSAAILASRKESSQKEYITFITQHTFSRMGELSQDEMAKIVDFLLSVNWLSLEKKAFNSALIYLAICAKSPPRHMDCIRLSQQMSGEQGQLLFFMSAIYLLSPRGIGAHLPKCTPRPCSGSSNWSIFVDEGGRMSVSGNMQTSHRASTLETNGTLKRPADDSKREERQKSPPPLPYRHIQLDEGKPYSVNCGAEHCIILSTERKVYAFGYNKYGQCGTGDDVGSEQPREIVGDWSDIIAISSGQFHSGLIRADGSVYTWGWGMYGQLGLGRRRGGEDAYVPTRVPDLPEPMQQIECGRVHTVLLGRSGAIYVTGGGTYGQLGIPREIRKRFSFQKLALVPGQKEQPRRVVAIATHFYHTVALTDTNELYEWGRNPHDLKMKMFVLKRLRNAQAKAGEAKRVPPEHVDVPKDYFGVSRVNHSVGEPIVSLATGLSHAALLTKSGRIFTWGKALDHQLGHGSKVEKHEPHLLEAGPPNLRWASVFCGGHYTMAVTTDGKLYTWGRNDFGQCGIVSDKPPTTPRKFTFKSKGDVKRCVQLPDESAYVARPQNVPNITIELPVAREAIAELLTPAEVLDRIRSSPVQLLEATSSSIKRAYPSLPSIPAAFVHYMSGQLERSIATLRLVLDERGPGAKKDTDVLTLTRLIWEGLLGGDGPSRSLLKTALLTLPQPVDDALVKRIRQVWPEVWDCPETQAGLSGPEKASMLAKWAPGSVSPNRILIPGDRVSPKMPKIRVWASCGHAEPPSDASHCGECIREWLETVRDGTSHQPCPP</sequence>
<name>A0AA36CNW4_9BILA</name>
<evidence type="ECO:0000256" key="2">
    <source>
        <dbReference type="SAM" id="MobiDB-lite"/>
    </source>
</evidence>
<feature type="region of interest" description="Disordered" evidence="2">
    <location>
        <begin position="1"/>
        <end position="23"/>
    </location>
</feature>
<feature type="repeat" description="RCC1" evidence="1">
    <location>
        <begin position="323"/>
        <end position="376"/>
    </location>
</feature>
<dbReference type="InterPro" id="IPR051553">
    <property type="entry name" value="Ran_GTPase-activating"/>
</dbReference>
<accession>A0AA36CNW4</accession>
<feature type="repeat" description="RCC1" evidence="1">
    <location>
        <begin position="512"/>
        <end position="564"/>
    </location>
</feature>
<dbReference type="AlphaFoldDB" id="A0AA36CNW4"/>
<dbReference type="InterPro" id="IPR000408">
    <property type="entry name" value="Reg_chr_condens"/>
</dbReference>
<feature type="repeat" description="RCC1" evidence="1">
    <location>
        <begin position="272"/>
        <end position="322"/>
    </location>
</feature>
<dbReference type="PROSITE" id="PS00626">
    <property type="entry name" value="RCC1_2"/>
    <property type="match status" value="1"/>
</dbReference>
<organism evidence="3 4">
    <name type="scientific">Mesorhabditis spiculigera</name>
    <dbReference type="NCBI Taxonomy" id="96644"/>
    <lineage>
        <taxon>Eukaryota</taxon>
        <taxon>Metazoa</taxon>
        <taxon>Ecdysozoa</taxon>
        <taxon>Nematoda</taxon>
        <taxon>Chromadorea</taxon>
        <taxon>Rhabditida</taxon>
        <taxon>Rhabditina</taxon>
        <taxon>Rhabditomorpha</taxon>
        <taxon>Rhabditoidea</taxon>
        <taxon>Rhabditidae</taxon>
        <taxon>Mesorhabditinae</taxon>
        <taxon>Mesorhabditis</taxon>
    </lineage>
</organism>
<dbReference type="PROSITE" id="PS50012">
    <property type="entry name" value="RCC1_3"/>
    <property type="match status" value="5"/>
</dbReference>
<evidence type="ECO:0000313" key="4">
    <source>
        <dbReference type="Proteomes" id="UP001177023"/>
    </source>
</evidence>
<protein>
    <submittedName>
        <fullName evidence="3">Uncharacterized protein</fullName>
    </submittedName>
</protein>
<keyword evidence="4" id="KW-1185">Reference proteome</keyword>
<feature type="repeat" description="RCC1" evidence="1">
    <location>
        <begin position="377"/>
        <end position="434"/>
    </location>
</feature>
<feature type="region of interest" description="Disordered" evidence="2">
    <location>
        <begin position="207"/>
        <end position="248"/>
    </location>
</feature>